<keyword evidence="5 7" id="KW-0472">Membrane</keyword>
<name>A0A1H7T9Y7_9SPHI</name>
<keyword evidence="4 7" id="KW-0812">Transmembrane</keyword>
<evidence type="ECO:0000313" key="11">
    <source>
        <dbReference type="Proteomes" id="UP000198916"/>
    </source>
</evidence>
<dbReference type="InterPro" id="IPR023997">
    <property type="entry name" value="TonB-dep_OMP_SusC/RagA_CS"/>
</dbReference>
<comment type="subcellular location">
    <subcellularLocation>
        <location evidence="1 7">Cell outer membrane</location>
        <topology evidence="1 7">Multi-pass membrane protein</topology>
    </subcellularLocation>
</comment>
<dbReference type="Gene3D" id="2.60.40.1120">
    <property type="entry name" value="Carboxypeptidase-like, regulatory domain"/>
    <property type="match status" value="1"/>
</dbReference>
<dbReference type="SMART" id="SM00965">
    <property type="entry name" value="STN"/>
    <property type="match status" value="1"/>
</dbReference>
<dbReference type="InterPro" id="IPR023996">
    <property type="entry name" value="TonB-dep_OMP_SusC/RagA"/>
</dbReference>
<accession>A0A1H7T9Y7</accession>
<keyword evidence="6 7" id="KW-0998">Cell outer membrane</keyword>
<dbReference type="STRING" id="332977.SAMN05421740_110181"/>
<dbReference type="Gene3D" id="2.170.130.10">
    <property type="entry name" value="TonB-dependent receptor, plug domain"/>
    <property type="match status" value="1"/>
</dbReference>
<dbReference type="InterPro" id="IPR011662">
    <property type="entry name" value="Secretin/TonB_short_N"/>
</dbReference>
<dbReference type="SUPFAM" id="SSF49464">
    <property type="entry name" value="Carboxypeptidase regulatory domain-like"/>
    <property type="match status" value="1"/>
</dbReference>
<evidence type="ECO:0000256" key="7">
    <source>
        <dbReference type="PROSITE-ProRule" id="PRU01360"/>
    </source>
</evidence>
<dbReference type="OrthoDB" id="9768177at2"/>
<dbReference type="SUPFAM" id="SSF56935">
    <property type="entry name" value="Porins"/>
    <property type="match status" value="1"/>
</dbReference>
<proteinExistence type="inferred from homology"/>
<dbReference type="RefSeq" id="WP_090608486.1">
    <property type="nucleotide sequence ID" value="NZ_FNZR01000010.1"/>
</dbReference>
<feature type="domain" description="Secretin/TonB short N-terminal" evidence="9">
    <location>
        <begin position="68"/>
        <end position="119"/>
    </location>
</feature>
<reference evidence="11" key="1">
    <citation type="submission" date="2016-10" db="EMBL/GenBank/DDBJ databases">
        <authorList>
            <person name="Varghese N."/>
            <person name="Submissions S."/>
        </authorList>
    </citation>
    <scope>NUCLEOTIDE SEQUENCE [LARGE SCALE GENOMIC DNA]</scope>
    <source>
        <strain evidence="11">Jip14</strain>
    </source>
</reference>
<dbReference type="Pfam" id="PF13715">
    <property type="entry name" value="CarbopepD_reg_2"/>
    <property type="match status" value="1"/>
</dbReference>
<dbReference type="EMBL" id="FNZR01000010">
    <property type="protein sequence ID" value="SEL81700.1"/>
    <property type="molecule type" value="Genomic_DNA"/>
</dbReference>
<dbReference type="InterPro" id="IPR037066">
    <property type="entry name" value="Plug_dom_sf"/>
</dbReference>
<evidence type="ECO:0000256" key="5">
    <source>
        <dbReference type="ARBA" id="ARBA00023136"/>
    </source>
</evidence>
<keyword evidence="8" id="KW-1133">Transmembrane helix</keyword>
<dbReference type="Proteomes" id="UP000198916">
    <property type="component" value="Unassembled WGS sequence"/>
</dbReference>
<dbReference type="NCBIfam" id="TIGR04057">
    <property type="entry name" value="SusC_RagA_signa"/>
    <property type="match status" value="1"/>
</dbReference>
<evidence type="ECO:0000256" key="4">
    <source>
        <dbReference type="ARBA" id="ARBA00022692"/>
    </source>
</evidence>
<dbReference type="AlphaFoldDB" id="A0A1H7T9Y7"/>
<dbReference type="PROSITE" id="PS52016">
    <property type="entry name" value="TONB_DEPENDENT_REC_3"/>
    <property type="match status" value="1"/>
</dbReference>
<evidence type="ECO:0000256" key="3">
    <source>
        <dbReference type="ARBA" id="ARBA00022452"/>
    </source>
</evidence>
<protein>
    <submittedName>
        <fullName evidence="10">TonB-linked outer membrane protein, SusC/RagA family</fullName>
    </submittedName>
</protein>
<comment type="similarity">
    <text evidence="7">Belongs to the TonB-dependent receptor family.</text>
</comment>
<dbReference type="InterPro" id="IPR012910">
    <property type="entry name" value="Plug_dom"/>
</dbReference>
<evidence type="ECO:0000256" key="6">
    <source>
        <dbReference type="ARBA" id="ARBA00023237"/>
    </source>
</evidence>
<evidence type="ECO:0000256" key="2">
    <source>
        <dbReference type="ARBA" id="ARBA00022448"/>
    </source>
</evidence>
<dbReference type="InterPro" id="IPR036942">
    <property type="entry name" value="Beta-barrel_TonB_sf"/>
</dbReference>
<dbReference type="InterPro" id="IPR039426">
    <property type="entry name" value="TonB-dep_rcpt-like"/>
</dbReference>
<dbReference type="GO" id="GO:0009279">
    <property type="term" value="C:cell outer membrane"/>
    <property type="evidence" value="ECO:0007669"/>
    <property type="project" value="UniProtKB-SubCell"/>
</dbReference>
<evidence type="ECO:0000313" key="10">
    <source>
        <dbReference type="EMBL" id="SEL81700.1"/>
    </source>
</evidence>
<keyword evidence="11" id="KW-1185">Reference proteome</keyword>
<dbReference type="Gene3D" id="2.40.170.20">
    <property type="entry name" value="TonB-dependent receptor, beta-barrel domain"/>
    <property type="match status" value="1"/>
</dbReference>
<dbReference type="NCBIfam" id="TIGR04056">
    <property type="entry name" value="OMP_RagA_SusC"/>
    <property type="match status" value="1"/>
</dbReference>
<evidence type="ECO:0000259" key="9">
    <source>
        <dbReference type="SMART" id="SM00965"/>
    </source>
</evidence>
<sequence>MNYFKKAKAIVLALPLPFLFLIMKLSIAFLLIAVIQVPAKSYSQDINLNVRDMSLETVFALIEEQSGYVFFYDDQLVKDRKITLKVERASIDNLLSNHFKNLPLEFTVVGDKNIVVKQKIKTTSIPIQDRQVRGQVTSAADGSPLVGVSVSVRGTTQGTQTDNEGRYIITAANGAILVFRSVGFAEKTAVVSASTVNVSLEEIQSALDEVIVVAYGTTTKATNVGSIAQVSSENFENRPLTNVTDALVGSAPGVQGTIGGGAPGAEANIRVRGFGSISASNAPLYVVDGIPYDAGSSGNSGIVNLNPDDIESISILKDAATTALYGSRGANGVIMITTKSGKSGESNFTVSARAGFISRGLPEYDRVDAYEYYPLIWEAYRNSLVHGANAVPIDVANSIASGQTTSYNGATYSDIVSQVRYNPFNVSDEELMGIDGRLNPSARLLFPEDLDWAKAIQRGGKSRQSYDLSYDGGAGKTNYFASLGYTDDRGYLLKSDMKRVNARVNINTQATNWLRTGINLTGSYQASNYDAAGGGGYINPFGASRIMAPIYPVYEHDLVTGEYLLNEDGSRQYSFGDYRPYGGGRHAIWENEMDVRKEQRTVVGARSFLEAQILPQLKAATNFGVDIQDRHNRTYQNPIIGDGAPGGRASHNFYRITSYTWNQTLEYTQSFGQHNVGMLVGHENYAYKYNNLSGGRQDMVVDGILELPNFATITSVNSREDNSTIESYFARASYDFDEKYVLNASARRDGNSKFHPNVRWATFWSVGGAYNISKEDFFTTPWVDNLKIRASYGTVGNDGGLDYYPYQALYGFRNNTTTPGFAQESLQNDSLTWETGKNFDLGIDFSLFKNRLSGSIEYFDRVTDGLIFGVPVPLMNGGVVSSSPYFHEINMNIGSLYNRGIEGSLTANIVRSENFSYSTTLNVTTFKNEITVMPDGQPLIQSGNHAYSVGHSIYDFYLREFYGVDPDNGDALYRTNRETSNTRIINNDTVTTVLGEANFRYTGDSSIPDVNGSMLHNLRYKNFSLSITLTYQLGGKVYDSPYATLMSSGTYGYTLHRDLLTQRWQNPGDITDVPRLDVAATANLSGQSTRFLTDASFLSVNNVTLGYKIPQSWISTAGIKDCYLYATGENLALLSARKGMNVLNSFNGSIGNDYNFSRVISFGARIKF</sequence>
<feature type="transmembrane region" description="Helical" evidence="8">
    <location>
        <begin position="12"/>
        <end position="35"/>
    </location>
</feature>
<keyword evidence="2 7" id="KW-0813">Transport</keyword>
<evidence type="ECO:0000256" key="8">
    <source>
        <dbReference type="SAM" id="Phobius"/>
    </source>
</evidence>
<dbReference type="Pfam" id="PF07715">
    <property type="entry name" value="Plug"/>
    <property type="match status" value="1"/>
</dbReference>
<keyword evidence="3 7" id="KW-1134">Transmembrane beta strand</keyword>
<gene>
    <name evidence="10" type="ORF">SAMN05421740_110181</name>
</gene>
<dbReference type="InterPro" id="IPR008969">
    <property type="entry name" value="CarboxyPept-like_regulatory"/>
</dbReference>
<evidence type="ECO:0000256" key="1">
    <source>
        <dbReference type="ARBA" id="ARBA00004571"/>
    </source>
</evidence>
<organism evidence="10 11">
    <name type="scientific">Parapedobacter koreensis</name>
    <dbReference type="NCBI Taxonomy" id="332977"/>
    <lineage>
        <taxon>Bacteria</taxon>
        <taxon>Pseudomonadati</taxon>
        <taxon>Bacteroidota</taxon>
        <taxon>Sphingobacteriia</taxon>
        <taxon>Sphingobacteriales</taxon>
        <taxon>Sphingobacteriaceae</taxon>
        <taxon>Parapedobacter</taxon>
    </lineage>
</organism>